<feature type="compositionally biased region" description="Basic and acidic residues" evidence="1">
    <location>
        <begin position="96"/>
        <end position="115"/>
    </location>
</feature>
<accession>A0ABD1SUG0</accession>
<dbReference type="EMBL" id="JBFOLK010000006">
    <property type="protein sequence ID" value="KAL2504349.1"/>
    <property type="molecule type" value="Genomic_DNA"/>
</dbReference>
<dbReference type="InterPro" id="IPR005162">
    <property type="entry name" value="Retrotrans_gag_dom"/>
</dbReference>
<feature type="compositionally biased region" description="Basic and acidic residues" evidence="1">
    <location>
        <begin position="73"/>
        <end position="82"/>
    </location>
</feature>
<name>A0ABD1SUG0_9LAMI</name>
<evidence type="ECO:0000313" key="4">
    <source>
        <dbReference type="Proteomes" id="UP001604336"/>
    </source>
</evidence>
<evidence type="ECO:0000259" key="2">
    <source>
        <dbReference type="Pfam" id="PF03732"/>
    </source>
</evidence>
<reference evidence="4" key="1">
    <citation type="submission" date="2024-07" db="EMBL/GenBank/DDBJ databases">
        <title>Two chromosome-level genome assemblies of Korean endemic species Abeliophyllum distichum and Forsythia ovata (Oleaceae).</title>
        <authorList>
            <person name="Jang H."/>
        </authorList>
    </citation>
    <scope>NUCLEOTIDE SEQUENCE [LARGE SCALE GENOMIC DNA]</scope>
</reference>
<dbReference type="Gene3D" id="2.40.70.10">
    <property type="entry name" value="Acid Proteases"/>
    <property type="match status" value="1"/>
</dbReference>
<feature type="domain" description="Retrotransposon gag" evidence="2">
    <location>
        <begin position="236"/>
        <end position="312"/>
    </location>
</feature>
<dbReference type="Pfam" id="PF03732">
    <property type="entry name" value="Retrotrans_gag"/>
    <property type="match status" value="1"/>
</dbReference>
<feature type="compositionally biased region" description="Acidic residues" evidence="1">
    <location>
        <begin position="744"/>
        <end position="759"/>
    </location>
</feature>
<protein>
    <submittedName>
        <fullName evidence="3">Ribonuclease H</fullName>
    </submittedName>
</protein>
<dbReference type="PANTHER" id="PTHR33240:SF8">
    <property type="entry name" value="OS03G0439900 PROTEIN"/>
    <property type="match status" value="1"/>
</dbReference>
<feature type="compositionally biased region" description="Basic and acidic residues" evidence="1">
    <location>
        <begin position="127"/>
        <end position="139"/>
    </location>
</feature>
<feature type="compositionally biased region" description="Basic and acidic residues" evidence="1">
    <location>
        <begin position="426"/>
        <end position="443"/>
    </location>
</feature>
<feature type="compositionally biased region" description="Basic and acidic residues" evidence="1">
    <location>
        <begin position="497"/>
        <end position="519"/>
    </location>
</feature>
<dbReference type="CDD" id="cd00303">
    <property type="entry name" value="retropepsin_like"/>
    <property type="match status" value="1"/>
</dbReference>
<feature type="compositionally biased region" description="Basic and acidic residues" evidence="1">
    <location>
        <begin position="53"/>
        <end position="66"/>
    </location>
</feature>
<evidence type="ECO:0000313" key="3">
    <source>
        <dbReference type="EMBL" id="KAL2504349.1"/>
    </source>
</evidence>
<dbReference type="InterPro" id="IPR021109">
    <property type="entry name" value="Peptidase_aspartic_dom_sf"/>
</dbReference>
<feature type="compositionally biased region" description="Basic and acidic residues" evidence="1">
    <location>
        <begin position="475"/>
        <end position="487"/>
    </location>
</feature>
<comment type="caution">
    <text evidence="3">The sequence shown here is derived from an EMBL/GenBank/DDBJ whole genome shotgun (WGS) entry which is preliminary data.</text>
</comment>
<dbReference type="PANTHER" id="PTHR33240">
    <property type="entry name" value="OS08G0508500 PROTEIN"/>
    <property type="match status" value="1"/>
</dbReference>
<gene>
    <name evidence="3" type="ORF">Adt_19970</name>
</gene>
<evidence type="ECO:0000256" key="1">
    <source>
        <dbReference type="SAM" id="MobiDB-lite"/>
    </source>
</evidence>
<feature type="region of interest" description="Disordered" evidence="1">
    <location>
        <begin position="1"/>
        <end position="191"/>
    </location>
</feature>
<dbReference type="AlphaFoldDB" id="A0ABD1SUG0"/>
<keyword evidence="4" id="KW-1185">Reference proteome</keyword>
<organism evidence="3 4">
    <name type="scientific">Abeliophyllum distichum</name>
    <dbReference type="NCBI Taxonomy" id="126358"/>
    <lineage>
        <taxon>Eukaryota</taxon>
        <taxon>Viridiplantae</taxon>
        <taxon>Streptophyta</taxon>
        <taxon>Embryophyta</taxon>
        <taxon>Tracheophyta</taxon>
        <taxon>Spermatophyta</taxon>
        <taxon>Magnoliopsida</taxon>
        <taxon>eudicotyledons</taxon>
        <taxon>Gunneridae</taxon>
        <taxon>Pentapetalae</taxon>
        <taxon>asterids</taxon>
        <taxon>lamiids</taxon>
        <taxon>Lamiales</taxon>
        <taxon>Oleaceae</taxon>
        <taxon>Forsythieae</taxon>
        <taxon>Abeliophyllum</taxon>
    </lineage>
</organism>
<sequence length="783" mass="88389">MSGSDENPRRTRHATDGETMAAPRDAGAPRRRRGRRAPTNFEREMRTMAARGEQADVPRESHDRGEASNARTHANDDPHVGERGPQPTLSASVFERLGEHRPRDRPQVSHQRREPSGSPPRNRRERRAREAEARAESEYRPYQPPQGSYHQPPQGSYHQPHHYEEGQQAPNPFPPPVSECPKKTRSYEVDDDDENLSFSEGIRNAPIPNEFRVPKITPYSGKGDPLDHEGQRDRYNKLAAGSIHNWPDLKRTFINYFSSGRPASAPVQRLHDIRQAESEPLQSYLSRFNEEMLFCERITDAEALSALKGGLDMNHPFWRDVRNKNPTTFDQLVEMIMEEITNENMILHRNRGGVAPNQVPRVNYGKTQACSPHIQPKWLQGSSTGAYNYGVAIPTYYETGTGSLPILPPRQETPSKYCLVHRSHGHSTEECREVENLANRRETNSGPRRGASTRRGMQPPMHHRRPPGPDGRSQQWDRRPANQDPPRRNSRSPGRLPRVERQKENRFIKGPEKPPIREIDTIYGGPYIGGQSRNAQKSYAKEAEGKLETNWLINSRPSSSNKVDPISFTEEDMKGVHYPHCDALVVRAVVARNGLGRMLVDNGSSVNVIFSSTYEQMNIDVPLEPSTEPLYGFTGDCVTPKGIIRLAVTMGEEHLAAHTFMEFLVVDKRSAYHGVLGRPALKELWAVTSIHHLCMKFPTEGRIATVRGNQPEARKCYRNALRKAEKKEVNMTFCDVVMEEASEAASEDVEMEEASLAEDIDPRITGADSQTSVEELESFLSGS</sequence>
<feature type="region of interest" description="Disordered" evidence="1">
    <location>
        <begin position="744"/>
        <end position="783"/>
    </location>
</feature>
<dbReference type="Proteomes" id="UP001604336">
    <property type="component" value="Unassembled WGS sequence"/>
</dbReference>
<feature type="region of interest" description="Disordered" evidence="1">
    <location>
        <begin position="419"/>
        <end position="519"/>
    </location>
</feature>
<proteinExistence type="predicted"/>
<feature type="compositionally biased region" description="Basic and acidic residues" evidence="1">
    <location>
        <begin position="1"/>
        <end position="16"/>
    </location>
</feature>
<feature type="compositionally biased region" description="Polar residues" evidence="1">
    <location>
        <begin position="145"/>
        <end position="157"/>
    </location>
</feature>